<evidence type="ECO:0000256" key="1">
    <source>
        <dbReference type="SAM" id="Phobius"/>
    </source>
</evidence>
<accession>A0A7X2XFL5</accession>
<feature type="transmembrane region" description="Helical" evidence="1">
    <location>
        <begin position="106"/>
        <end position="125"/>
    </location>
</feature>
<dbReference type="OrthoDB" id="9785285at2"/>
<evidence type="ECO:0000313" key="4">
    <source>
        <dbReference type="EMBL" id="MTU03789.1"/>
    </source>
</evidence>
<dbReference type="InterPro" id="IPR013099">
    <property type="entry name" value="K_chnl_dom"/>
</dbReference>
<protein>
    <recommendedName>
        <fullName evidence="2">Potassium channel domain-containing protein</fullName>
    </recommendedName>
</protein>
<evidence type="ECO:0000313" key="3">
    <source>
        <dbReference type="EMBL" id="MTT75727.1"/>
    </source>
</evidence>
<evidence type="ECO:0000313" key="5">
    <source>
        <dbReference type="Proteomes" id="UP000443070"/>
    </source>
</evidence>
<keyword evidence="1" id="KW-0812">Transmembrane</keyword>
<reference evidence="5 6" key="1">
    <citation type="journal article" date="2019" name="Nat. Med.">
        <title>A library of human gut bacterial isolates paired with longitudinal multiomics data enables mechanistic microbiome research.</title>
        <authorList>
            <person name="Poyet M."/>
            <person name="Groussin M."/>
            <person name="Gibbons S.M."/>
            <person name="Avila-Pacheco J."/>
            <person name="Jiang X."/>
            <person name="Kearney S.M."/>
            <person name="Perrotta A.R."/>
            <person name="Berdy B."/>
            <person name="Zhao S."/>
            <person name="Lieberman T.D."/>
            <person name="Swanson P.K."/>
            <person name="Smith M."/>
            <person name="Roesemann S."/>
            <person name="Alexander J.E."/>
            <person name="Rich S.A."/>
            <person name="Livny J."/>
            <person name="Vlamakis H."/>
            <person name="Clish C."/>
            <person name="Bullock K."/>
            <person name="Deik A."/>
            <person name="Scott J."/>
            <person name="Pierce K.A."/>
            <person name="Xavier R.J."/>
            <person name="Alm E.J."/>
        </authorList>
    </citation>
    <scope>NUCLEOTIDE SEQUENCE [LARGE SCALE GENOMIC DNA]</scope>
    <source>
        <strain evidence="3 6">BIOML-A13</strain>
        <strain evidence="4 5">BIOML-A3</strain>
    </source>
</reference>
<feature type="transmembrane region" description="Helical" evidence="1">
    <location>
        <begin position="222"/>
        <end position="242"/>
    </location>
</feature>
<feature type="transmembrane region" description="Helical" evidence="1">
    <location>
        <begin position="70"/>
        <end position="94"/>
    </location>
</feature>
<keyword evidence="1" id="KW-0472">Membrane</keyword>
<name>A0A7X2XFL5_9FIRM</name>
<evidence type="ECO:0000313" key="6">
    <source>
        <dbReference type="Proteomes" id="UP000484547"/>
    </source>
</evidence>
<sequence>MQRESARKEMSRMKIKIDVFGLKKWYKQLLDENFYKFLISLGLLASAPVIASVLFDYIVIYGNGRFKAGLLLGIVLLLLFLLLSFISIAIWAAINSNTTGQRRMMLIISAYLMIWLAFGNLYYFFSDTENFVATNTTSVEGLVKEWDGDMHVTELQESTVLRNVPHFWELVPHKDSGGNEQLLPRTVNRLNGYLDCLYFSGVSILTIGYGDIVPESRFLKMLVLLEGFLGQFINVVAIGLWLSGVKGSDDLKKQ</sequence>
<keyword evidence="1" id="KW-1133">Transmembrane helix</keyword>
<dbReference type="Proteomes" id="UP000443070">
    <property type="component" value="Unassembled WGS sequence"/>
</dbReference>
<feature type="transmembrane region" description="Helical" evidence="1">
    <location>
        <begin position="34"/>
        <end position="58"/>
    </location>
</feature>
<organism evidence="3 6">
    <name type="scientific">Phascolarctobacterium faecium</name>
    <dbReference type="NCBI Taxonomy" id="33025"/>
    <lineage>
        <taxon>Bacteria</taxon>
        <taxon>Bacillati</taxon>
        <taxon>Bacillota</taxon>
        <taxon>Negativicutes</taxon>
        <taxon>Acidaminococcales</taxon>
        <taxon>Acidaminococcaceae</taxon>
        <taxon>Phascolarctobacterium</taxon>
    </lineage>
</organism>
<dbReference type="Gene3D" id="1.10.287.70">
    <property type="match status" value="1"/>
</dbReference>
<keyword evidence="5" id="KW-1185">Reference proteome</keyword>
<evidence type="ECO:0000259" key="2">
    <source>
        <dbReference type="Pfam" id="PF07885"/>
    </source>
</evidence>
<dbReference type="EMBL" id="WNBM01000002">
    <property type="protein sequence ID" value="MTT75727.1"/>
    <property type="molecule type" value="Genomic_DNA"/>
</dbReference>
<gene>
    <name evidence="3" type="ORF">GMD11_05510</name>
    <name evidence="4" type="ORF">GMD18_05155</name>
</gene>
<comment type="caution">
    <text evidence="3">The sequence shown here is derived from an EMBL/GenBank/DDBJ whole genome shotgun (WGS) entry which is preliminary data.</text>
</comment>
<dbReference type="EMBL" id="WNBW01000002">
    <property type="protein sequence ID" value="MTU03789.1"/>
    <property type="molecule type" value="Genomic_DNA"/>
</dbReference>
<dbReference type="Pfam" id="PF07885">
    <property type="entry name" value="Ion_trans_2"/>
    <property type="match status" value="1"/>
</dbReference>
<dbReference type="SUPFAM" id="SSF81324">
    <property type="entry name" value="Voltage-gated potassium channels"/>
    <property type="match status" value="1"/>
</dbReference>
<dbReference type="AlphaFoldDB" id="A0A7X2XFL5"/>
<proteinExistence type="predicted"/>
<dbReference type="Proteomes" id="UP000484547">
    <property type="component" value="Unassembled WGS sequence"/>
</dbReference>
<feature type="domain" description="Potassium channel" evidence="2">
    <location>
        <begin position="191"/>
        <end position="239"/>
    </location>
</feature>